<dbReference type="STRING" id="4155.A0A022Q570"/>
<dbReference type="InterPro" id="IPR051886">
    <property type="entry name" value="Seed_Dev/Stress_Resp_Reg"/>
</dbReference>
<dbReference type="PROSITE" id="PS51806">
    <property type="entry name" value="DOG1"/>
    <property type="match status" value="1"/>
</dbReference>
<gene>
    <name evidence="2" type="ORF">MIMGU_mgv1a013640mg</name>
</gene>
<dbReference type="GO" id="GO:0043565">
    <property type="term" value="F:sequence-specific DNA binding"/>
    <property type="evidence" value="ECO:0007669"/>
    <property type="project" value="InterPro"/>
</dbReference>
<protein>
    <recommendedName>
        <fullName evidence="1">DOG1 domain-containing protein</fullName>
    </recommendedName>
</protein>
<dbReference type="Pfam" id="PF14144">
    <property type="entry name" value="DOG1"/>
    <property type="match status" value="1"/>
</dbReference>
<name>A0A022Q570_ERYGU</name>
<dbReference type="PANTHER" id="PTHR46354:SF4">
    <property type="entry name" value="PROTEIN DOG1-LIKE 3"/>
    <property type="match status" value="1"/>
</dbReference>
<organism evidence="2 3">
    <name type="scientific">Erythranthe guttata</name>
    <name type="common">Yellow monkey flower</name>
    <name type="synonym">Mimulus guttatus</name>
    <dbReference type="NCBI Taxonomy" id="4155"/>
    <lineage>
        <taxon>Eukaryota</taxon>
        <taxon>Viridiplantae</taxon>
        <taxon>Streptophyta</taxon>
        <taxon>Embryophyta</taxon>
        <taxon>Tracheophyta</taxon>
        <taxon>Spermatophyta</taxon>
        <taxon>Magnoliopsida</taxon>
        <taxon>eudicotyledons</taxon>
        <taxon>Gunneridae</taxon>
        <taxon>Pentapetalae</taxon>
        <taxon>asterids</taxon>
        <taxon>lamiids</taxon>
        <taxon>Lamiales</taxon>
        <taxon>Phrymaceae</taxon>
        <taxon>Erythranthe</taxon>
    </lineage>
</organism>
<dbReference type="PANTHER" id="PTHR46354">
    <property type="entry name" value="DOG1 DOMAIN-CONTAINING PROTEIN"/>
    <property type="match status" value="1"/>
</dbReference>
<proteinExistence type="predicted"/>
<sequence>MMKHGTWKQEQRIIASKLKKQLKARWEIQKLIEHHLSLFRSHHTQPTKMSDVANILKPKWAPPHELAALYWFGDWRPSTILHLLHSLSHSLWDPLGVDRALCQLINDIRIEEAVIDEEMAEIQSNCVLQLPFGPVKNGPHLDRVRSEFKKIHRVVVKAQNLRMKALELALKKVLSQTDAAKFLVAFVGIQDLIHDCSVKYKTRKGPVCIKEFRG</sequence>
<evidence type="ECO:0000259" key="1">
    <source>
        <dbReference type="PROSITE" id="PS51806"/>
    </source>
</evidence>
<evidence type="ECO:0000313" key="3">
    <source>
        <dbReference type="Proteomes" id="UP000030748"/>
    </source>
</evidence>
<evidence type="ECO:0000313" key="2">
    <source>
        <dbReference type="EMBL" id="EYU21660.1"/>
    </source>
</evidence>
<dbReference type="Proteomes" id="UP000030748">
    <property type="component" value="Unassembled WGS sequence"/>
</dbReference>
<dbReference type="EMBL" id="KI632223">
    <property type="protein sequence ID" value="EYU21660.1"/>
    <property type="molecule type" value="Genomic_DNA"/>
</dbReference>
<dbReference type="AlphaFoldDB" id="A0A022Q570"/>
<reference evidence="2 3" key="1">
    <citation type="journal article" date="2013" name="Proc. Natl. Acad. Sci. U.S.A.">
        <title>Fine-scale variation in meiotic recombination in Mimulus inferred from population shotgun sequencing.</title>
        <authorList>
            <person name="Hellsten U."/>
            <person name="Wright K.M."/>
            <person name="Jenkins J."/>
            <person name="Shu S."/>
            <person name="Yuan Y."/>
            <person name="Wessler S.R."/>
            <person name="Schmutz J."/>
            <person name="Willis J.H."/>
            <person name="Rokhsar D.S."/>
        </authorList>
    </citation>
    <scope>NUCLEOTIDE SEQUENCE [LARGE SCALE GENOMIC DNA]</scope>
    <source>
        <strain evidence="3">cv. DUN x IM62</strain>
    </source>
</reference>
<dbReference type="GO" id="GO:0006351">
    <property type="term" value="P:DNA-templated transcription"/>
    <property type="evidence" value="ECO:0007669"/>
    <property type="project" value="InterPro"/>
</dbReference>
<keyword evidence="3" id="KW-1185">Reference proteome</keyword>
<dbReference type="eggNOG" id="ENOG502QUAX">
    <property type="taxonomic scope" value="Eukaryota"/>
</dbReference>
<accession>A0A022Q570</accession>
<dbReference type="InterPro" id="IPR025422">
    <property type="entry name" value="TGA_domain"/>
</dbReference>
<feature type="domain" description="DOG1" evidence="1">
    <location>
        <begin position="1"/>
        <end position="203"/>
    </location>
</feature>